<protein>
    <submittedName>
        <fullName evidence="1">Uncharacterized protein</fullName>
    </submittedName>
</protein>
<accession>A0ABD1RE78</accession>
<name>A0ABD1RE78_9LAMI</name>
<evidence type="ECO:0000313" key="2">
    <source>
        <dbReference type="Proteomes" id="UP001604336"/>
    </source>
</evidence>
<dbReference type="Proteomes" id="UP001604336">
    <property type="component" value="Unassembled WGS sequence"/>
</dbReference>
<sequence length="150" mass="17173">MSVKVTEGEASWRVGDETSPLVSPSMADVLPIRGIDIFTGEEMAIASAPRLAEARKLPRKKGKEEELGWYYFCPWGAHKPLVKNCPYSIKQWKESWFWVTGNWHRVVDDLEPNLDIPGVYEIANSLPRCELSRDIIEVIRLIYQASLLNR</sequence>
<organism evidence="1 2">
    <name type="scientific">Abeliophyllum distichum</name>
    <dbReference type="NCBI Taxonomy" id="126358"/>
    <lineage>
        <taxon>Eukaryota</taxon>
        <taxon>Viridiplantae</taxon>
        <taxon>Streptophyta</taxon>
        <taxon>Embryophyta</taxon>
        <taxon>Tracheophyta</taxon>
        <taxon>Spermatophyta</taxon>
        <taxon>Magnoliopsida</taxon>
        <taxon>eudicotyledons</taxon>
        <taxon>Gunneridae</taxon>
        <taxon>Pentapetalae</taxon>
        <taxon>asterids</taxon>
        <taxon>lamiids</taxon>
        <taxon>Lamiales</taxon>
        <taxon>Oleaceae</taxon>
        <taxon>Forsythieae</taxon>
        <taxon>Abeliophyllum</taxon>
    </lineage>
</organism>
<gene>
    <name evidence="1" type="ORF">Adt_31471</name>
</gene>
<dbReference type="EMBL" id="JBFOLK010000009">
    <property type="protein sequence ID" value="KAL2486715.1"/>
    <property type="molecule type" value="Genomic_DNA"/>
</dbReference>
<reference evidence="2" key="1">
    <citation type="submission" date="2024-07" db="EMBL/GenBank/DDBJ databases">
        <title>Two chromosome-level genome assemblies of Korean endemic species Abeliophyllum distichum and Forsythia ovata (Oleaceae).</title>
        <authorList>
            <person name="Jang H."/>
        </authorList>
    </citation>
    <scope>NUCLEOTIDE SEQUENCE [LARGE SCALE GENOMIC DNA]</scope>
</reference>
<keyword evidence="2" id="KW-1185">Reference proteome</keyword>
<proteinExistence type="predicted"/>
<dbReference type="AlphaFoldDB" id="A0ABD1RE78"/>
<evidence type="ECO:0000313" key="1">
    <source>
        <dbReference type="EMBL" id="KAL2486715.1"/>
    </source>
</evidence>
<comment type="caution">
    <text evidence="1">The sequence shown here is derived from an EMBL/GenBank/DDBJ whole genome shotgun (WGS) entry which is preliminary data.</text>
</comment>